<proteinExistence type="inferred from homology"/>
<dbReference type="InterPro" id="IPR036388">
    <property type="entry name" value="WH-like_DNA-bd_sf"/>
</dbReference>
<dbReference type="GO" id="GO:0007129">
    <property type="term" value="P:homologous chromosome pairing at meiosis"/>
    <property type="evidence" value="ECO:0007669"/>
    <property type="project" value="TreeGrafter"/>
</dbReference>
<dbReference type="PANTHER" id="PTHR15938:SF0">
    <property type="entry name" value="HOMOLOGOUS-PAIRING PROTEIN 2 HOMOLOG"/>
    <property type="match status" value="1"/>
</dbReference>
<evidence type="ECO:0000256" key="4">
    <source>
        <dbReference type="ARBA" id="ARBA00023242"/>
    </source>
</evidence>
<evidence type="ECO:0000256" key="2">
    <source>
        <dbReference type="ARBA" id="ARBA00007922"/>
    </source>
</evidence>
<feature type="compositionally biased region" description="Basic and acidic residues" evidence="7">
    <location>
        <begin position="214"/>
        <end position="226"/>
    </location>
</feature>
<accession>A0A8H5EZ15</accession>
<dbReference type="OrthoDB" id="272266at2759"/>
<feature type="domain" description="Homologous-pairing protein 2 winged helix" evidence="8">
    <location>
        <begin position="14"/>
        <end position="67"/>
    </location>
</feature>
<sequence length="241" mass="26744">MASKPKVPVLKGQEAEDKVLEYLKAMNRPYGAVDVAANLKGAVQKTLVQKILVALAEKGELVQKTYGTYSGPVWIGKTTFFVVNQANLEIVPAEKLASLESELKAAEEENTALSADVKGLSSELAKVRSTPTDGELSLQIGGLEEEIAQIESRLQPLRTGAPPISPNDLEKLQCDWEKWKTEWFRRRKVFFSLWGLATDALPPQESEELEEALGIERDTPEHEALERGPFCAPKSMKRKRL</sequence>
<evidence type="ECO:0000256" key="5">
    <source>
        <dbReference type="ARBA" id="ARBA00023254"/>
    </source>
</evidence>
<dbReference type="GO" id="GO:0010774">
    <property type="term" value="P:meiotic strand invasion involved in reciprocal meiotic recombination"/>
    <property type="evidence" value="ECO:0007669"/>
    <property type="project" value="TreeGrafter"/>
</dbReference>
<dbReference type="InterPro" id="IPR010776">
    <property type="entry name" value="Hop2_WH_dom"/>
</dbReference>
<evidence type="ECO:0000256" key="7">
    <source>
        <dbReference type="SAM" id="MobiDB-lite"/>
    </source>
</evidence>
<dbReference type="AlphaFoldDB" id="A0A8H5EZ15"/>
<feature type="region of interest" description="Disordered" evidence="7">
    <location>
        <begin position="205"/>
        <end position="241"/>
    </location>
</feature>
<comment type="similarity">
    <text evidence="2">Belongs to the HOP2 family.</text>
</comment>
<dbReference type="Gene3D" id="1.10.10.10">
    <property type="entry name" value="Winged helix-like DNA-binding domain superfamily/Winged helix DNA-binding domain"/>
    <property type="match status" value="1"/>
</dbReference>
<dbReference type="EMBL" id="JAACJK010000219">
    <property type="protein sequence ID" value="KAF5317293.1"/>
    <property type="molecule type" value="Genomic_DNA"/>
</dbReference>
<protein>
    <recommendedName>
        <fullName evidence="8">Homologous-pairing protein 2 winged helix domain-containing protein</fullName>
    </recommendedName>
</protein>
<evidence type="ECO:0000313" key="10">
    <source>
        <dbReference type="Proteomes" id="UP000541558"/>
    </source>
</evidence>
<evidence type="ECO:0000256" key="6">
    <source>
        <dbReference type="SAM" id="Coils"/>
    </source>
</evidence>
<keyword evidence="4" id="KW-0539">Nucleus</keyword>
<comment type="subcellular location">
    <subcellularLocation>
        <location evidence="1">Nucleus</location>
    </subcellularLocation>
</comment>
<gene>
    <name evidence="9" type="ORF">D9611_004039</name>
</gene>
<keyword evidence="10" id="KW-1185">Reference proteome</keyword>
<dbReference type="PANTHER" id="PTHR15938">
    <property type="entry name" value="TBP-1 INTERACTING PROTEIN"/>
    <property type="match status" value="1"/>
</dbReference>
<keyword evidence="6" id="KW-0175">Coiled coil</keyword>
<evidence type="ECO:0000256" key="1">
    <source>
        <dbReference type="ARBA" id="ARBA00004123"/>
    </source>
</evidence>
<dbReference type="GO" id="GO:0003690">
    <property type="term" value="F:double-stranded DNA binding"/>
    <property type="evidence" value="ECO:0007669"/>
    <property type="project" value="TreeGrafter"/>
</dbReference>
<evidence type="ECO:0000256" key="3">
    <source>
        <dbReference type="ARBA" id="ARBA00023172"/>
    </source>
</evidence>
<comment type="caution">
    <text evidence="9">The sequence shown here is derived from an EMBL/GenBank/DDBJ whole genome shotgun (WGS) entry which is preliminary data.</text>
</comment>
<dbReference type="GO" id="GO:0120230">
    <property type="term" value="F:recombinase activator activity"/>
    <property type="evidence" value="ECO:0007669"/>
    <property type="project" value="TreeGrafter"/>
</dbReference>
<keyword evidence="5" id="KW-0469">Meiosis</keyword>
<dbReference type="GO" id="GO:0000794">
    <property type="term" value="C:condensed nuclear chromosome"/>
    <property type="evidence" value="ECO:0007669"/>
    <property type="project" value="TreeGrafter"/>
</dbReference>
<keyword evidence="3" id="KW-0233">DNA recombination</keyword>
<evidence type="ECO:0000259" key="8">
    <source>
        <dbReference type="Pfam" id="PF07106"/>
    </source>
</evidence>
<feature type="coiled-coil region" evidence="6">
    <location>
        <begin position="96"/>
        <end position="123"/>
    </location>
</feature>
<name>A0A8H5EZ15_9AGAR</name>
<organism evidence="9 10">
    <name type="scientific">Ephemerocybe angulata</name>
    <dbReference type="NCBI Taxonomy" id="980116"/>
    <lineage>
        <taxon>Eukaryota</taxon>
        <taxon>Fungi</taxon>
        <taxon>Dikarya</taxon>
        <taxon>Basidiomycota</taxon>
        <taxon>Agaricomycotina</taxon>
        <taxon>Agaricomycetes</taxon>
        <taxon>Agaricomycetidae</taxon>
        <taxon>Agaricales</taxon>
        <taxon>Agaricineae</taxon>
        <taxon>Psathyrellaceae</taxon>
        <taxon>Ephemerocybe</taxon>
    </lineage>
</organism>
<dbReference type="GO" id="GO:0000709">
    <property type="term" value="P:meiotic joint molecule formation"/>
    <property type="evidence" value="ECO:0007669"/>
    <property type="project" value="TreeGrafter"/>
</dbReference>
<dbReference type="Proteomes" id="UP000541558">
    <property type="component" value="Unassembled WGS sequence"/>
</dbReference>
<reference evidence="9 10" key="1">
    <citation type="journal article" date="2020" name="ISME J.">
        <title>Uncovering the hidden diversity of litter-decomposition mechanisms in mushroom-forming fungi.</title>
        <authorList>
            <person name="Floudas D."/>
            <person name="Bentzer J."/>
            <person name="Ahren D."/>
            <person name="Johansson T."/>
            <person name="Persson P."/>
            <person name="Tunlid A."/>
        </authorList>
    </citation>
    <scope>NUCLEOTIDE SEQUENCE [LARGE SCALE GENOMIC DNA]</scope>
    <source>
        <strain evidence="9 10">CBS 175.51</strain>
    </source>
</reference>
<dbReference type="GO" id="GO:0120231">
    <property type="term" value="C:DNA recombinase auxiliary factor complex"/>
    <property type="evidence" value="ECO:0007669"/>
    <property type="project" value="TreeGrafter"/>
</dbReference>
<evidence type="ECO:0000313" key="9">
    <source>
        <dbReference type="EMBL" id="KAF5317293.1"/>
    </source>
</evidence>
<dbReference type="Pfam" id="PF07106">
    <property type="entry name" value="WHD_TBPIP"/>
    <property type="match status" value="1"/>
</dbReference>